<accession>A0A062U9T9</accession>
<gene>
    <name evidence="1" type="ORF">HY29_02275</name>
</gene>
<dbReference type="STRING" id="1280946.HY29_02275"/>
<organism evidence="1 2">
    <name type="scientific">Hyphomonas beringensis</name>
    <dbReference type="NCBI Taxonomy" id="1280946"/>
    <lineage>
        <taxon>Bacteria</taxon>
        <taxon>Pseudomonadati</taxon>
        <taxon>Pseudomonadota</taxon>
        <taxon>Alphaproteobacteria</taxon>
        <taxon>Hyphomonadales</taxon>
        <taxon>Hyphomonadaceae</taxon>
        <taxon>Hyphomonas</taxon>
    </lineage>
</organism>
<dbReference type="EMBL" id="AWFF01000032">
    <property type="protein sequence ID" value="KCZ55057.1"/>
    <property type="molecule type" value="Genomic_DNA"/>
</dbReference>
<protein>
    <submittedName>
        <fullName evidence="1">Uncharacterized protein</fullName>
    </submittedName>
</protein>
<dbReference type="AlphaFoldDB" id="A0A062U9T9"/>
<proteinExistence type="predicted"/>
<dbReference type="Proteomes" id="UP000027037">
    <property type="component" value="Unassembled WGS sequence"/>
</dbReference>
<reference evidence="1 2" key="1">
    <citation type="journal article" date="2014" name="Antonie Van Leeuwenhoek">
        <title>Hyphomonas beringensis sp. nov. and Hyphomonas chukchiensis sp. nov., isolated from surface seawater of the Bering Sea and Chukchi Sea.</title>
        <authorList>
            <person name="Li C."/>
            <person name="Lai Q."/>
            <person name="Li G."/>
            <person name="Dong C."/>
            <person name="Wang J."/>
            <person name="Liao Y."/>
            <person name="Shao Z."/>
        </authorList>
    </citation>
    <scope>NUCLEOTIDE SEQUENCE [LARGE SCALE GENOMIC DNA]</scope>
    <source>
        <strain evidence="1 2">25B14_1</strain>
    </source>
</reference>
<comment type="caution">
    <text evidence="1">The sequence shown here is derived from an EMBL/GenBank/DDBJ whole genome shotgun (WGS) entry which is preliminary data.</text>
</comment>
<dbReference type="OrthoDB" id="7626589at2"/>
<name>A0A062U9T9_9PROT</name>
<dbReference type="PATRIC" id="fig|1280946.3.peg.1529"/>
<evidence type="ECO:0000313" key="2">
    <source>
        <dbReference type="Proteomes" id="UP000027037"/>
    </source>
</evidence>
<evidence type="ECO:0000313" key="1">
    <source>
        <dbReference type="EMBL" id="KCZ55057.1"/>
    </source>
</evidence>
<sequence>MWGKDLLLVAMASVCVGCGQSARLGDEPTAQTVAEPQVKSTDFAILPCKGLEETAPCAMVMAGGKRVLFGAPGGIRHTLSREDLRNMDAVMLFSLRSEGSEGLDEIRNASWRAGHEGSLLVSGPSGTGAFIGALNLAYEVSDALTFVEDRPAGGFDAALLALLPGEDEAHAIVFNTGDLQVTRIESRSSRAGYWVDYEGHRVVLEPCGANQAEEFAGDADVILNCESGWPLKTPKFVIQD</sequence>
<keyword evidence="2" id="KW-1185">Reference proteome</keyword>
<dbReference type="RefSeq" id="WP_034794981.1">
    <property type="nucleotide sequence ID" value="NZ_AWFF01000032.1"/>
</dbReference>
<dbReference type="eggNOG" id="COG1234">
    <property type="taxonomic scope" value="Bacteria"/>
</dbReference>